<proteinExistence type="inferred from homology"/>
<dbReference type="InterPro" id="IPR015422">
    <property type="entry name" value="PyrdxlP-dep_Trfase_small"/>
</dbReference>
<comment type="cofactor">
    <cofactor evidence="1">
        <name>pyridoxal 5'-phosphate</name>
        <dbReference type="ChEBI" id="CHEBI:597326"/>
    </cofactor>
</comment>
<dbReference type="GO" id="GO:0008483">
    <property type="term" value="F:transaminase activity"/>
    <property type="evidence" value="ECO:0007669"/>
    <property type="project" value="UniProtKB-KW"/>
</dbReference>
<feature type="compositionally biased region" description="Polar residues" evidence="4">
    <location>
        <begin position="1"/>
        <end position="11"/>
    </location>
</feature>
<dbReference type="InterPro" id="IPR015424">
    <property type="entry name" value="PyrdxlP-dep_Trfase"/>
</dbReference>
<evidence type="ECO:0000313" key="5">
    <source>
        <dbReference type="EMBL" id="KAJ9138489.1"/>
    </source>
</evidence>
<dbReference type="Gene3D" id="3.40.640.10">
    <property type="entry name" value="Type I PLP-dependent aspartate aminotransferase-like (Major domain)"/>
    <property type="match status" value="1"/>
</dbReference>
<comment type="similarity">
    <text evidence="3">Belongs to the class-III pyridoxal-phosphate-dependent aminotransferase family.</text>
</comment>
<evidence type="ECO:0000313" key="6">
    <source>
        <dbReference type="Proteomes" id="UP001174694"/>
    </source>
</evidence>
<dbReference type="Pfam" id="PF00202">
    <property type="entry name" value="Aminotran_3"/>
    <property type="match status" value="2"/>
</dbReference>
<organism evidence="5 6">
    <name type="scientific">Pleurostoma richardsiae</name>
    <dbReference type="NCBI Taxonomy" id="41990"/>
    <lineage>
        <taxon>Eukaryota</taxon>
        <taxon>Fungi</taxon>
        <taxon>Dikarya</taxon>
        <taxon>Ascomycota</taxon>
        <taxon>Pezizomycotina</taxon>
        <taxon>Sordariomycetes</taxon>
        <taxon>Sordariomycetidae</taxon>
        <taxon>Calosphaeriales</taxon>
        <taxon>Pleurostomataceae</taxon>
        <taxon>Pleurostoma</taxon>
    </lineage>
</organism>
<dbReference type="PANTHER" id="PTHR43713">
    <property type="entry name" value="GLUTAMATE-1-SEMIALDEHYDE 2,1-AMINOMUTASE"/>
    <property type="match status" value="1"/>
</dbReference>
<evidence type="ECO:0000256" key="2">
    <source>
        <dbReference type="ARBA" id="ARBA00022898"/>
    </source>
</evidence>
<keyword evidence="5" id="KW-0032">Aminotransferase</keyword>
<reference evidence="5" key="1">
    <citation type="submission" date="2022-07" db="EMBL/GenBank/DDBJ databases">
        <title>Fungi with potential for degradation of polypropylene.</title>
        <authorList>
            <person name="Gostincar C."/>
        </authorList>
    </citation>
    <scope>NUCLEOTIDE SEQUENCE</scope>
    <source>
        <strain evidence="5">EXF-13308</strain>
    </source>
</reference>
<evidence type="ECO:0000256" key="1">
    <source>
        <dbReference type="ARBA" id="ARBA00001933"/>
    </source>
</evidence>
<comment type="caution">
    <text evidence="5">The sequence shown here is derived from an EMBL/GenBank/DDBJ whole genome shotgun (WGS) entry which is preliminary data.</text>
</comment>
<dbReference type="InterPro" id="IPR015421">
    <property type="entry name" value="PyrdxlP-dep_Trfase_major"/>
</dbReference>
<evidence type="ECO:0000256" key="4">
    <source>
        <dbReference type="SAM" id="MobiDB-lite"/>
    </source>
</evidence>
<dbReference type="AlphaFoldDB" id="A0AA38RK15"/>
<protein>
    <submittedName>
        <fullName evidence="5">Aminotransferase class-III</fullName>
    </submittedName>
</protein>
<dbReference type="InterPro" id="IPR005814">
    <property type="entry name" value="Aminotrans_3"/>
</dbReference>
<name>A0AA38RK15_9PEZI</name>
<sequence length="459" mass="49508">MAPSATQTNQAAVPDTLPSKMKAPTVDPAQAALDAAIERFTGRNQHSLELHKLATESMPGGNTRTQLHTAPFPVCMKSGEGYQVTSEDGHTYTDFVGELTAGLYGHSHPVIKESIISVLNNVGINLGATIAQEHVHASGICARFKLERVRFTNCGTEANLHALAAARAFTGKRKIVVFGGGYHGGCFTFAGGVPAPNNVDRDDWIVARYNDIDSAREAIKKEDVAAVLLEGMQGAPGAIQATSEFLKAIEETAKEAGVIFILDEVMTSRVAPGGLASIYGLNPDLKSFGKYLGGGLAFGAFGGRADVMAVYDPRPGSKATPTLQHHGTFNNNSLAMYAGHAGLSKIYPPEVCTEFNEVGNRLLDRLAEVTKGTKMCFSGIGTVFASHFTEAGLQTIEREGPEDWTLKELFWYEMMEDGFWITRRGSIALVLGTPQEELDRFVDRVSAFLDRHESLVRIL</sequence>
<dbReference type="Proteomes" id="UP001174694">
    <property type="component" value="Unassembled WGS sequence"/>
</dbReference>
<dbReference type="SUPFAM" id="SSF53383">
    <property type="entry name" value="PLP-dependent transferases"/>
    <property type="match status" value="1"/>
</dbReference>
<feature type="region of interest" description="Disordered" evidence="4">
    <location>
        <begin position="1"/>
        <end position="22"/>
    </location>
</feature>
<dbReference type="EMBL" id="JANBVO010000030">
    <property type="protein sequence ID" value="KAJ9138489.1"/>
    <property type="molecule type" value="Genomic_DNA"/>
</dbReference>
<dbReference type="GO" id="GO:0030170">
    <property type="term" value="F:pyridoxal phosphate binding"/>
    <property type="evidence" value="ECO:0007669"/>
    <property type="project" value="InterPro"/>
</dbReference>
<keyword evidence="5" id="KW-0808">Transferase</keyword>
<gene>
    <name evidence="5" type="ORF">NKR23_g8544</name>
</gene>
<keyword evidence="2 3" id="KW-0663">Pyridoxal phosphate</keyword>
<keyword evidence="6" id="KW-1185">Reference proteome</keyword>
<dbReference type="Gene3D" id="3.90.1150.10">
    <property type="entry name" value="Aspartate Aminotransferase, domain 1"/>
    <property type="match status" value="1"/>
</dbReference>
<dbReference type="PANTHER" id="PTHR43713:SF3">
    <property type="entry name" value="GLUTAMATE-1-SEMIALDEHYDE 2,1-AMINOMUTASE 1, CHLOROPLASTIC-RELATED"/>
    <property type="match status" value="1"/>
</dbReference>
<accession>A0AA38RK15</accession>
<evidence type="ECO:0000256" key="3">
    <source>
        <dbReference type="RuleBase" id="RU003560"/>
    </source>
</evidence>